<name>A0A212FDU3_DANPL</name>
<sequence>FDPFTQKQLLKITCDVTLSGNYEVQGQVLILPVEGKGKYKIDIRGITVKTPFNLSHIEKSGTSHWKINNNWSEIFKFKVHNGTTFHFENLFNGNKVLAEPVLEMMNTNWKVIVEEISPPIIKTIIGYEVEAVNSLFGAVPAEEFFIQQK</sequence>
<proteinExistence type="predicted"/>
<reference evidence="1 2" key="1">
    <citation type="journal article" date="2011" name="Cell">
        <title>The monarch butterfly genome yields insights into long-distance migration.</title>
        <authorList>
            <person name="Zhan S."/>
            <person name="Merlin C."/>
            <person name="Boore J.L."/>
            <person name="Reppert S.M."/>
        </authorList>
    </citation>
    <scope>NUCLEOTIDE SEQUENCE [LARGE SCALE GENOMIC DNA]</scope>
    <source>
        <strain evidence="1">F-2</strain>
    </source>
</reference>
<organism evidence="1 2">
    <name type="scientific">Danaus plexippus plexippus</name>
    <dbReference type="NCBI Taxonomy" id="278856"/>
    <lineage>
        <taxon>Eukaryota</taxon>
        <taxon>Metazoa</taxon>
        <taxon>Ecdysozoa</taxon>
        <taxon>Arthropoda</taxon>
        <taxon>Hexapoda</taxon>
        <taxon>Insecta</taxon>
        <taxon>Pterygota</taxon>
        <taxon>Neoptera</taxon>
        <taxon>Endopterygota</taxon>
        <taxon>Lepidoptera</taxon>
        <taxon>Glossata</taxon>
        <taxon>Ditrysia</taxon>
        <taxon>Papilionoidea</taxon>
        <taxon>Nymphalidae</taxon>
        <taxon>Danainae</taxon>
        <taxon>Danaini</taxon>
        <taxon>Danaina</taxon>
        <taxon>Danaus</taxon>
        <taxon>Danaus</taxon>
    </lineage>
</organism>
<gene>
    <name evidence="1" type="ORF">KGM_209204B</name>
</gene>
<dbReference type="STRING" id="278856.A0A212FDU3"/>
<dbReference type="Gene3D" id="3.15.10.30">
    <property type="entry name" value="Haemolymph juvenile hormone binding protein"/>
    <property type="match status" value="1"/>
</dbReference>
<dbReference type="InterPro" id="IPR038606">
    <property type="entry name" value="To_sf"/>
</dbReference>
<keyword evidence="2" id="KW-1185">Reference proteome</keyword>
<dbReference type="GO" id="GO:0005615">
    <property type="term" value="C:extracellular space"/>
    <property type="evidence" value="ECO:0007669"/>
    <property type="project" value="TreeGrafter"/>
</dbReference>
<dbReference type="AlphaFoldDB" id="A0A212FDU3"/>
<dbReference type="Proteomes" id="UP000007151">
    <property type="component" value="Unassembled WGS sequence"/>
</dbReference>
<evidence type="ECO:0000313" key="2">
    <source>
        <dbReference type="Proteomes" id="UP000007151"/>
    </source>
</evidence>
<dbReference type="PANTHER" id="PTHR11008">
    <property type="entry name" value="PROTEIN TAKEOUT-LIKE PROTEIN"/>
    <property type="match status" value="1"/>
</dbReference>
<dbReference type="InterPro" id="IPR010562">
    <property type="entry name" value="Haemolymph_juvenile_hormone-bd"/>
</dbReference>
<comment type="caution">
    <text evidence="1">The sequence shown here is derived from an EMBL/GenBank/DDBJ whole genome shotgun (WGS) entry which is preliminary data.</text>
</comment>
<protein>
    <submittedName>
        <fullName evidence="1">Juvenile hormone binding protein an-0128</fullName>
    </submittedName>
</protein>
<dbReference type="EMBL" id="AGBW02008999">
    <property type="protein sequence ID" value="OWR51890.1"/>
    <property type="molecule type" value="Genomic_DNA"/>
</dbReference>
<feature type="non-terminal residue" evidence="1">
    <location>
        <position position="1"/>
    </location>
</feature>
<dbReference type="PANTHER" id="PTHR11008:SF41">
    <property type="entry name" value="RE70318P"/>
    <property type="match status" value="1"/>
</dbReference>
<dbReference type="InParanoid" id="A0A212FDU3"/>
<evidence type="ECO:0000313" key="1">
    <source>
        <dbReference type="EMBL" id="OWR51890.1"/>
    </source>
</evidence>
<dbReference type="KEGG" id="dpl:KGM_209204B"/>
<dbReference type="Pfam" id="PF06585">
    <property type="entry name" value="JHBP"/>
    <property type="match status" value="1"/>
</dbReference>
<accession>A0A212FDU3</accession>